<dbReference type="RefSeq" id="WP_188495562.1">
    <property type="nucleotide sequence ID" value="NZ_BMFV01000002.1"/>
</dbReference>
<protein>
    <submittedName>
        <fullName evidence="1">Uncharacterized protein</fullName>
    </submittedName>
</protein>
<dbReference type="AlphaFoldDB" id="A0A8J2ZSJ9"/>
<dbReference type="Proteomes" id="UP000656813">
    <property type="component" value="Unassembled WGS sequence"/>
</dbReference>
<keyword evidence="2" id="KW-1185">Reference proteome</keyword>
<proteinExistence type="predicted"/>
<accession>A0A8J2ZSJ9</accession>
<organism evidence="1 2">
    <name type="scientific">Pullulanibacillus pueri</name>
    <dbReference type="NCBI Taxonomy" id="1437324"/>
    <lineage>
        <taxon>Bacteria</taxon>
        <taxon>Bacillati</taxon>
        <taxon>Bacillota</taxon>
        <taxon>Bacilli</taxon>
        <taxon>Bacillales</taxon>
        <taxon>Sporolactobacillaceae</taxon>
        <taxon>Pullulanibacillus</taxon>
    </lineage>
</organism>
<comment type="caution">
    <text evidence="1">The sequence shown here is derived from an EMBL/GenBank/DDBJ whole genome shotgun (WGS) entry which is preliminary data.</text>
</comment>
<reference evidence="1" key="2">
    <citation type="submission" date="2020-09" db="EMBL/GenBank/DDBJ databases">
        <authorList>
            <person name="Sun Q."/>
            <person name="Zhou Y."/>
        </authorList>
    </citation>
    <scope>NUCLEOTIDE SEQUENCE</scope>
    <source>
        <strain evidence="1">CGMCC 1.12777</strain>
    </source>
</reference>
<name>A0A8J2ZSJ9_9BACL</name>
<reference evidence="1" key="1">
    <citation type="journal article" date="2014" name="Int. J. Syst. Evol. Microbiol.">
        <title>Complete genome sequence of Corynebacterium casei LMG S-19264T (=DSM 44701T), isolated from a smear-ripened cheese.</title>
        <authorList>
            <consortium name="US DOE Joint Genome Institute (JGI-PGF)"/>
            <person name="Walter F."/>
            <person name="Albersmeier A."/>
            <person name="Kalinowski J."/>
            <person name="Ruckert C."/>
        </authorList>
    </citation>
    <scope>NUCLEOTIDE SEQUENCE</scope>
    <source>
        <strain evidence="1">CGMCC 1.12777</strain>
    </source>
</reference>
<sequence>MYEFSHSWPFEWVMDDLYVEECPFCGERSVLLSLKKENIRLAQEGFKTHAVMPCCHEKLVIVNMDDDYIWSDQPLRSL</sequence>
<gene>
    <name evidence="1" type="ORF">GCM10007096_03990</name>
</gene>
<dbReference type="EMBL" id="BMFV01000002">
    <property type="protein sequence ID" value="GGH75109.1"/>
    <property type="molecule type" value="Genomic_DNA"/>
</dbReference>
<evidence type="ECO:0000313" key="1">
    <source>
        <dbReference type="EMBL" id="GGH75109.1"/>
    </source>
</evidence>
<evidence type="ECO:0000313" key="2">
    <source>
        <dbReference type="Proteomes" id="UP000656813"/>
    </source>
</evidence>